<reference evidence="9" key="1">
    <citation type="submission" date="2018-10" db="EMBL/GenBank/DDBJ databases">
        <title>Schaedlerella arabinophila gen. nov. sp. nov., isolated from the mouse intestinal tract and comparative analysis with the genome of the closely related altered Schaedler flora strain ASF502.</title>
        <authorList>
            <person name="Miyake S."/>
            <person name="Soh M."/>
            <person name="Seedorf H."/>
        </authorList>
    </citation>
    <scope>NUCLEOTIDE SEQUENCE [LARGE SCALE GENOMIC DNA]</scope>
    <source>
        <strain evidence="9">DSM 106076</strain>
    </source>
</reference>
<dbReference type="InterPro" id="IPR036388">
    <property type="entry name" value="WH-like_DNA-bd_sf"/>
</dbReference>
<comment type="similarity">
    <text evidence="1">Belongs to the sigma-70 factor family. ECF subfamily.</text>
</comment>
<dbReference type="Proteomes" id="UP000474104">
    <property type="component" value="Unassembled WGS sequence"/>
</dbReference>
<dbReference type="CDD" id="cd06171">
    <property type="entry name" value="Sigma70_r4"/>
    <property type="match status" value="1"/>
</dbReference>
<evidence type="ECO:0000256" key="3">
    <source>
        <dbReference type="ARBA" id="ARBA00023082"/>
    </source>
</evidence>
<dbReference type="InterPro" id="IPR013325">
    <property type="entry name" value="RNA_pol_sigma_r2"/>
</dbReference>
<dbReference type="OrthoDB" id="1918609at2"/>
<dbReference type="InterPro" id="IPR014284">
    <property type="entry name" value="RNA_pol_sigma-70_dom"/>
</dbReference>
<dbReference type="InterPro" id="IPR013249">
    <property type="entry name" value="RNA_pol_sigma70_r4_t2"/>
</dbReference>
<evidence type="ECO:0000256" key="2">
    <source>
        <dbReference type="ARBA" id="ARBA00023015"/>
    </source>
</evidence>
<dbReference type="STRING" id="2044587.C824_03481"/>
<dbReference type="GO" id="GO:0003677">
    <property type="term" value="F:DNA binding"/>
    <property type="evidence" value="ECO:0007669"/>
    <property type="project" value="UniProtKB-KW"/>
</dbReference>
<dbReference type="EMBL" id="RHJS01000002">
    <property type="protein sequence ID" value="RRK34303.1"/>
    <property type="molecule type" value="Genomic_DNA"/>
</dbReference>
<evidence type="ECO:0000313" key="10">
    <source>
        <dbReference type="Proteomes" id="UP000274920"/>
    </source>
</evidence>
<evidence type="ECO:0000259" key="6">
    <source>
        <dbReference type="Pfam" id="PF04542"/>
    </source>
</evidence>
<accession>A0A3R8KY30</accession>
<evidence type="ECO:0000313" key="11">
    <source>
        <dbReference type="Proteomes" id="UP000474104"/>
    </source>
</evidence>
<dbReference type="eggNOG" id="COG1595">
    <property type="taxonomic scope" value="Bacteria"/>
</dbReference>
<dbReference type="GO" id="GO:0016987">
    <property type="term" value="F:sigma factor activity"/>
    <property type="evidence" value="ECO:0007669"/>
    <property type="project" value="UniProtKB-KW"/>
</dbReference>
<dbReference type="InterPro" id="IPR007627">
    <property type="entry name" value="RNA_pol_sigma70_r2"/>
</dbReference>
<keyword evidence="10" id="KW-1185">Reference proteome</keyword>
<dbReference type="HOGENOM" id="CLU_047691_3_1_9"/>
<sequence length="189" mass="22318">MTELDYDYLASLVQKIQDGDTDSFAELYSVTYQRQYSFACQFVRDPYLAQDILQELYIHALKHIKQLRNPRLFVSWLNQINFRLCFDMSRKNKRNQKELCLEEAAPALSGSASDSEDPIDRYSRRLEIFDQIKALPERECQAILMKYYHDMKLDEIAFAMGCSKSSVKRYLSRGYEKLRTTLEDFPFIS</sequence>
<name>N2A9D0_9FIRM</name>
<dbReference type="NCBIfam" id="TIGR02937">
    <property type="entry name" value="sigma70-ECF"/>
    <property type="match status" value="1"/>
</dbReference>
<evidence type="ECO:0000256" key="4">
    <source>
        <dbReference type="ARBA" id="ARBA00023125"/>
    </source>
</evidence>
<feature type="domain" description="RNA polymerase sigma-70 region 2" evidence="6">
    <location>
        <begin position="31"/>
        <end position="94"/>
    </location>
</feature>
<keyword evidence="4" id="KW-0238">DNA-binding</keyword>
<dbReference type="Pfam" id="PF08281">
    <property type="entry name" value="Sigma70_r4_2"/>
    <property type="match status" value="1"/>
</dbReference>
<keyword evidence="5" id="KW-0804">Transcription</keyword>
<evidence type="ECO:0000256" key="1">
    <source>
        <dbReference type="ARBA" id="ARBA00010641"/>
    </source>
</evidence>
<dbReference type="EMBL" id="VIRB01000149">
    <property type="protein sequence ID" value="NDO71954.1"/>
    <property type="molecule type" value="Genomic_DNA"/>
</dbReference>
<dbReference type="PANTHER" id="PTHR43133">
    <property type="entry name" value="RNA POLYMERASE ECF-TYPE SIGMA FACTO"/>
    <property type="match status" value="1"/>
</dbReference>
<dbReference type="InterPro" id="IPR039425">
    <property type="entry name" value="RNA_pol_sigma-70-like"/>
</dbReference>
<dbReference type="Gene3D" id="1.10.1740.10">
    <property type="match status" value="1"/>
</dbReference>
<protein>
    <submittedName>
        <fullName evidence="9">RNA polymerase sigma factor</fullName>
    </submittedName>
</protein>
<comment type="caution">
    <text evidence="9">The sequence shown here is derived from an EMBL/GenBank/DDBJ whole genome shotgun (WGS) entry which is preliminary data.</text>
</comment>
<reference evidence="8 11" key="2">
    <citation type="submission" date="2019-07" db="EMBL/GenBank/DDBJ databases">
        <title>Draft genome sequences of 15 bacterial species constituting the stable defined intestinal microbiota of the GM15 gnotobiotic mouse model.</title>
        <authorList>
            <person name="Elie C."/>
            <person name="Mathieu A."/>
            <person name="Saliou A."/>
            <person name="Darnaud M."/>
            <person name="Leulier F."/>
            <person name="Tamellini A."/>
        </authorList>
    </citation>
    <scope>NUCLEOTIDE SEQUENCE [LARGE SCALE GENOMIC DNA]</scope>
    <source>
        <strain evidence="11">ASF 502</strain>
        <strain evidence="8">MD300</strain>
    </source>
</reference>
<evidence type="ECO:0000313" key="9">
    <source>
        <dbReference type="EMBL" id="RRK34303.1"/>
    </source>
</evidence>
<dbReference type="Proteomes" id="UP000274920">
    <property type="component" value="Unassembled WGS sequence"/>
</dbReference>
<keyword evidence="2" id="KW-0805">Transcription regulation</keyword>
<feature type="domain" description="RNA polymerase sigma factor 70 region 4 type 2" evidence="7">
    <location>
        <begin position="127"/>
        <end position="178"/>
    </location>
</feature>
<evidence type="ECO:0000313" key="8">
    <source>
        <dbReference type="EMBL" id="NDO71954.1"/>
    </source>
</evidence>
<proteinExistence type="inferred from homology"/>
<dbReference type="RefSeq" id="WP_004081689.1">
    <property type="nucleotide sequence ID" value="NZ_CASCYM010000015.1"/>
</dbReference>
<dbReference type="SUPFAM" id="SSF88946">
    <property type="entry name" value="Sigma2 domain of RNA polymerase sigma factors"/>
    <property type="match status" value="1"/>
</dbReference>
<dbReference type="Pfam" id="PF04542">
    <property type="entry name" value="Sigma70_r2"/>
    <property type="match status" value="1"/>
</dbReference>
<keyword evidence="3" id="KW-0731">Sigma factor</keyword>
<evidence type="ECO:0000256" key="5">
    <source>
        <dbReference type="ARBA" id="ARBA00023163"/>
    </source>
</evidence>
<organism evidence="9 10">
    <name type="scientific">Schaedlerella arabinosiphila</name>
    <dbReference type="NCBI Taxonomy" id="2044587"/>
    <lineage>
        <taxon>Bacteria</taxon>
        <taxon>Bacillati</taxon>
        <taxon>Bacillota</taxon>
        <taxon>Clostridia</taxon>
        <taxon>Lachnospirales</taxon>
        <taxon>Lachnospiraceae</taxon>
        <taxon>Schaedlerella</taxon>
    </lineage>
</organism>
<dbReference type="PANTHER" id="PTHR43133:SF8">
    <property type="entry name" value="RNA POLYMERASE SIGMA FACTOR HI_1459-RELATED"/>
    <property type="match status" value="1"/>
</dbReference>
<dbReference type="Gene3D" id="1.10.10.10">
    <property type="entry name" value="Winged helix-like DNA-binding domain superfamily/Winged helix DNA-binding domain"/>
    <property type="match status" value="1"/>
</dbReference>
<dbReference type="InterPro" id="IPR013324">
    <property type="entry name" value="RNA_pol_sigma_r3/r4-like"/>
</dbReference>
<dbReference type="GO" id="GO:0006352">
    <property type="term" value="P:DNA-templated transcription initiation"/>
    <property type="evidence" value="ECO:0007669"/>
    <property type="project" value="InterPro"/>
</dbReference>
<accession>N2A9D0</accession>
<gene>
    <name evidence="9" type="ORF">EBB54_25445</name>
    <name evidence="8" type="ORF">FMM80_26230</name>
</gene>
<dbReference type="AlphaFoldDB" id="N2A9D0"/>
<evidence type="ECO:0000259" key="7">
    <source>
        <dbReference type="Pfam" id="PF08281"/>
    </source>
</evidence>
<dbReference type="SUPFAM" id="SSF88659">
    <property type="entry name" value="Sigma3 and sigma4 domains of RNA polymerase sigma factors"/>
    <property type="match status" value="1"/>
</dbReference>